<evidence type="ECO:0000256" key="1">
    <source>
        <dbReference type="SAM" id="MobiDB-lite"/>
    </source>
</evidence>
<evidence type="ECO:0000313" key="5">
    <source>
        <dbReference type="Proteomes" id="UP000827549"/>
    </source>
</evidence>
<feature type="domain" description="CS" evidence="3">
    <location>
        <begin position="7"/>
        <end position="103"/>
    </location>
</feature>
<feature type="domain" description="SGS" evidence="2">
    <location>
        <begin position="120"/>
        <end position="213"/>
    </location>
</feature>
<feature type="compositionally biased region" description="Polar residues" evidence="1">
    <location>
        <begin position="181"/>
        <end position="196"/>
    </location>
</feature>
<evidence type="ECO:0000313" key="4">
    <source>
        <dbReference type="EMBL" id="WOO82459.1"/>
    </source>
</evidence>
<dbReference type="GeneID" id="87809175"/>
<organism evidence="4 5">
    <name type="scientific">Vanrija pseudolonga</name>
    <dbReference type="NCBI Taxonomy" id="143232"/>
    <lineage>
        <taxon>Eukaryota</taxon>
        <taxon>Fungi</taxon>
        <taxon>Dikarya</taxon>
        <taxon>Basidiomycota</taxon>
        <taxon>Agaricomycotina</taxon>
        <taxon>Tremellomycetes</taxon>
        <taxon>Trichosporonales</taxon>
        <taxon>Trichosporonaceae</taxon>
        <taxon>Vanrija</taxon>
    </lineage>
</organism>
<name>A0AAF0YCS0_9TREE</name>
<evidence type="ECO:0000259" key="2">
    <source>
        <dbReference type="PROSITE" id="PS51048"/>
    </source>
</evidence>
<dbReference type="InterPro" id="IPR008978">
    <property type="entry name" value="HSP20-like_chaperone"/>
</dbReference>
<feature type="compositionally biased region" description="Pro residues" evidence="1">
    <location>
        <begin position="116"/>
        <end position="125"/>
    </location>
</feature>
<dbReference type="InterPro" id="IPR044563">
    <property type="entry name" value="Sgt1-like"/>
</dbReference>
<feature type="region of interest" description="Disordered" evidence="1">
    <location>
        <begin position="98"/>
        <end position="154"/>
    </location>
</feature>
<dbReference type="SUPFAM" id="SSF49764">
    <property type="entry name" value="HSP20-like chaperones"/>
    <property type="match status" value="1"/>
</dbReference>
<reference evidence="4" key="1">
    <citation type="submission" date="2023-10" db="EMBL/GenBank/DDBJ databases">
        <authorList>
            <person name="Noh H."/>
        </authorList>
    </citation>
    <scope>NUCLEOTIDE SEQUENCE</scope>
    <source>
        <strain evidence="4">DUCC4014</strain>
    </source>
</reference>
<proteinExistence type="predicted"/>
<keyword evidence="5" id="KW-1185">Reference proteome</keyword>
<dbReference type="Pfam" id="PF05002">
    <property type="entry name" value="SGS"/>
    <property type="match status" value="1"/>
</dbReference>
<dbReference type="AlphaFoldDB" id="A0AAF0YCS0"/>
<feature type="region of interest" description="Disordered" evidence="1">
    <location>
        <begin position="181"/>
        <end position="213"/>
    </location>
</feature>
<dbReference type="Pfam" id="PF04969">
    <property type="entry name" value="CS"/>
    <property type="match status" value="1"/>
</dbReference>
<dbReference type="Gene3D" id="2.60.40.790">
    <property type="match status" value="1"/>
</dbReference>
<dbReference type="GO" id="GO:0051087">
    <property type="term" value="F:protein-folding chaperone binding"/>
    <property type="evidence" value="ECO:0007669"/>
    <property type="project" value="InterPro"/>
</dbReference>
<protein>
    <submittedName>
        <fullName evidence="4">Protein SGT1 B</fullName>
    </submittedName>
</protein>
<dbReference type="InterPro" id="IPR007052">
    <property type="entry name" value="CS_dom"/>
</dbReference>
<dbReference type="PROSITE" id="PS51203">
    <property type="entry name" value="CS"/>
    <property type="match status" value="1"/>
</dbReference>
<dbReference type="InterPro" id="IPR007699">
    <property type="entry name" value="SGS_dom"/>
</dbReference>
<accession>A0AAF0YCS0</accession>
<dbReference type="CDD" id="cd06466">
    <property type="entry name" value="p23_CS_SGT1_like"/>
    <property type="match status" value="1"/>
</dbReference>
<dbReference type="PROSITE" id="PS51048">
    <property type="entry name" value="SGS"/>
    <property type="match status" value="1"/>
</dbReference>
<sequence>MTRPQDIPLPRYDFYQSPVDLTVSLYIKGYGASPAREQVKVHYFTNRVEVVLPPLNGEDAGKRFELGPLVGSIVPGECSERVLGTKIELKLTKDEPGGWTDVVGTGSVAPASISAPPAPSAPAPKPARKNWDKFVDDDDDDKEGGDKDPNAGGDAALQKLFAGIYANADPDTRKAMIKSYTESGGTSLSTDWSQVGTGAVPVRPPDGMEARKY</sequence>
<dbReference type="PANTHER" id="PTHR45862">
    <property type="entry name" value="PROTEIN SGT1 HOMOLOG"/>
    <property type="match status" value="1"/>
</dbReference>
<gene>
    <name evidence="4" type="primary">SGT1B</name>
    <name evidence="4" type="ORF">LOC62_04G005948</name>
</gene>
<dbReference type="Proteomes" id="UP000827549">
    <property type="component" value="Chromosome 4"/>
</dbReference>
<dbReference type="RefSeq" id="XP_062628491.1">
    <property type="nucleotide sequence ID" value="XM_062772507.1"/>
</dbReference>
<dbReference type="EMBL" id="CP086717">
    <property type="protein sequence ID" value="WOO82459.1"/>
    <property type="molecule type" value="Genomic_DNA"/>
</dbReference>
<evidence type="ECO:0000259" key="3">
    <source>
        <dbReference type="PROSITE" id="PS51203"/>
    </source>
</evidence>